<evidence type="ECO:0000313" key="5">
    <source>
        <dbReference type="Proteomes" id="UP000006514"/>
    </source>
</evidence>
<name>J0WTF5_AURST</name>
<gene>
    <name evidence="4" type="ORF">AURDEDRAFT_73974</name>
</gene>
<dbReference type="OrthoDB" id="5945905at2759"/>
<evidence type="ECO:0000259" key="3">
    <source>
        <dbReference type="Pfam" id="PF13359"/>
    </source>
</evidence>
<dbReference type="Proteomes" id="UP000006514">
    <property type="component" value="Unassembled WGS sequence"/>
</dbReference>
<evidence type="ECO:0000256" key="2">
    <source>
        <dbReference type="ARBA" id="ARBA00022723"/>
    </source>
</evidence>
<dbReference type="Pfam" id="PF13359">
    <property type="entry name" value="DDE_Tnp_4"/>
    <property type="match status" value="1"/>
</dbReference>
<dbReference type="eggNOG" id="ENOG502RZYI">
    <property type="taxonomic scope" value="Eukaryota"/>
</dbReference>
<reference evidence="5" key="1">
    <citation type="journal article" date="2012" name="Science">
        <title>The Paleozoic origin of enzymatic lignin decomposition reconstructed from 31 fungal genomes.</title>
        <authorList>
            <person name="Floudas D."/>
            <person name="Binder M."/>
            <person name="Riley R."/>
            <person name="Barry K."/>
            <person name="Blanchette R.A."/>
            <person name="Henrissat B."/>
            <person name="Martinez A.T."/>
            <person name="Otillar R."/>
            <person name="Spatafora J.W."/>
            <person name="Yadav J.S."/>
            <person name="Aerts A."/>
            <person name="Benoit I."/>
            <person name="Boyd A."/>
            <person name="Carlson A."/>
            <person name="Copeland A."/>
            <person name="Coutinho P.M."/>
            <person name="de Vries R.P."/>
            <person name="Ferreira P."/>
            <person name="Findley K."/>
            <person name="Foster B."/>
            <person name="Gaskell J."/>
            <person name="Glotzer D."/>
            <person name="Gorecki P."/>
            <person name="Heitman J."/>
            <person name="Hesse C."/>
            <person name="Hori C."/>
            <person name="Igarashi K."/>
            <person name="Jurgens J.A."/>
            <person name="Kallen N."/>
            <person name="Kersten P."/>
            <person name="Kohler A."/>
            <person name="Kuees U."/>
            <person name="Kumar T.K.A."/>
            <person name="Kuo A."/>
            <person name="LaButti K."/>
            <person name="Larrondo L.F."/>
            <person name="Lindquist E."/>
            <person name="Ling A."/>
            <person name="Lombard V."/>
            <person name="Lucas S."/>
            <person name="Lundell T."/>
            <person name="Martin R."/>
            <person name="McLaughlin D.J."/>
            <person name="Morgenstern I."/>
            <person name="Morin E."/>
            <person name="Murat C."/>
            <person name="Nagy L.G."/>
            <person name="Nolan M."/>
            <person name="Ohm R.A."/>
            <person name="Patyshakuliyeva A."/>
            <person name="Rokas A."/>
            <person name="Ruiz-Duenas F.J."/>
            <person name="Sabat G."/>
            <person name="Salamov A."/>
            <person name="Samejima M."/>
            <person name="Schmutz J."/>
            <person name="Slot J.C."/>
            <person name="St John F."/>
            <person name="Stenlid J."/>
            <person name="Sun H."/>
            <person name="Sun S."/>
            <person name="Syed K."/>
            <person name="Tsang A."/>
            <person name="Wiebenga A."/>
            <person name="Young D."/>
            <person name="Pisabarro A."/>
            <person name="Eastwood D.C."/>
            <person name="Martin F."/>
            <person name="Cullen D."/>
            <person name="Grigoriev I.V."/>
            <person name="Hibbett D.S."/>
        </authorList>
    </citation>
    <scope>NUCLEOTIDE SEQUENCE [LARGE SCALE GENOMIC DNA]</scope>
    <source>
        <strain evidence="5">TFB10046</strain>
    </source>
</reference>
<dbReference type="KEGG" id="adl:AURDEDRAFT_73974"/>
<dbReference type="InterPro" id="IPR027806">
    <property type="entry name" value="HARBI1_dom"/>
</dbReference>
<protein>
    <recommendedName>
        <fullName evidence="3">DDE Tnp4 domain-containing protein</fullName>
    </recommendedName>
</protein>
<organism evidence="4 5">
    <name type="scientific">Auricularia subglabra (strain TFB-10046 / SS5)</name>
    <name type="common">White-rot fungus</name>
    <name type="synonym">Auricularia delicata (strain TFB10046)</name>
    <dbReference type="NCBI Taxonomy" id="717982"/>
    <lineage>
        <taxon>Eukaryota</taxon>
        <taxon>Fungi</taxon>
        <taxon>Dikarya</taxon>
        <taxon>Basidiomycota</taxon>
        <taxon>Agaricomycotina</taxon>
        <taxon>Agaricomycetes</taxon>
        <taxon>Auriculariales</taxon>
        <taxon>Auriculariaceae</taxon>
        <taxon>Auricularia</taxon>
    </lineage>
</organism>
<comment type="cofactor">
    <cofactor evidence="1">
        <name>a divalent metal cation</name>
        <dbReference type="ChEBI" id="CHEBI:60240"/>
    </cofactor>
</comment>
<keyword evidence="5" id="KW-1185">Reference proteome</keyword>
<dbReference type="OMA" id="HDAFILR"/>
<sequence>MHFKIVILTRVRLVEAEVDSLLAVLDLPDQIRTHDGSVASAKEAFLMLLRRLSEPARLCDIEMMFGWERSRVSRMATTTARLIYERWHHLLEGDTRRLTPTKLLHFSHVLRIKGCPLAGCWSFGDGRRKKHLRPVRNQRLVYNGWVRGHCLAWLALITPDGIIVFLFGPVEGRRHDQTVLNESGLLAWLDQHSHGPNGEHLVIYCDAGYAMTNRLIVPYTGAQLTADQRRFNYEMSRVREAVEWGFAGVTRSWAFLQQHRQRLLLEPLGLWYIVATLLTNAVNILRPNQISQYFSCPPPSLEEYFSGYPDDYHRE</sequence>
<dbReference type="GO" id="GO:0046872">
    <property type="term" value="F:metal ion binding"/>
    <property type="evidence" value="ECO:0007669"/>
    <property type="project" value="UniProtKB-KW"/>
</dbReference>
<proteinExistence type="predicted"/>
<evidence type="ECO:0000313" key="4">
    <source>
        <dbReference type="EMBL" id="EJD36683.1"/>
    </source>
</evidence>
<feature type="domain" description="DDE Tnp4" evidence="3">
    <location>
        <begin position="137"/>
        <end position="280"/>
    </location>
</feature>
<dbReference type="AlphaFoldDB" id="J0WTF5"/>
<dbReference type="InParanoid" id="J0WTF5"/>
<dbReference type="EMBL" id="JH687856">
    <property type="protein sequence ID" value="EJD36683.1"/>
    <property type="molecule type" value="Genomic_DNA"/>
</dbReference>
<evidence type="ECO:0000256" key="1">
    <source>
        <dbReference type="ARBA" id="ARBA00001968"/>
    </source>
</evidence>
<keyword evidence="2" id="KW-0479">Metal-binding</keyword>
<accession>J0WTF5</accession>